<name>A0ABY8K424_9ACTN</name>
<gene>
    <name evidence="4" type="ORF">PYS65_16665</name>
</gene>
<feature type="transmembrane region" description="Helical" evidence="3">
    <location>
        <begin position="144"/>
        <end position="164"/>
    </location>
</feature>
<protein>
    <submittedName>
        <fullName evidence="4">DUF4407 domain-containing protein</fullName>
    </submittedName>
</protein>
<dbReference type="Proteomes" id="UP001216440">
    <property type="component" value="Chromosome"/>
</dbReference>
<feature type="region of interest" description="Disordered" evidence="2">
    <location>
        <begin position="1"/>
        <end position="41"/>
    </location>
</feature>
<feature type="transmembrane region" description="Helical" evidence="3">
    <location>
        <begin position="104"/>
        <end position="124"/>
    </location>
</feature>
<keyword evidence="5" id="KW-1185">Reference proteome</keyword>
<sequence>MTDFLTDHVTAPGTADGQGTDDAAARTPHGRGTTRTTGDWDLARTTRSPFGFDVARRLRALTGVDEELLARVRYERSKYTALGGVVLGTSVIAAFSMWNFATEALGRVSLVALVPTVIWMLFVLNLDRWLVTPQPNARRRVGPLLTRLLIALMLGAVIAEPLVLRIFQTAIEEHVADERTDAIDRLRTNLVRCNPVPSTTQTVTPEGCDRTYVLSFGETPGERAEELTALRSDAATLQKRVDRDTTRLEAIDSEVRDECRRLVRIAATGLYQRTSECLRLRDKAQDYRTTHRTDENEKRLARMNSRISEIEAEQTVSRGDFLEARAEGIEQRLDQERAKQKEIGVLERMRALDQLAAGNPVLFVGIWLVRLLFVFLDVLPVLVKYLSGESAYDRMLTSASNSAVKLHDEEVRFAERRAMANLEIAQDTIEQEVRRHRAESEATFREHTAAMNIRVRQAVNSLEDEIRRSSTV</sequence>
<keyword evidence="3" id="KW-0812">Transmembrane</keyword>
<keyword evidence="3" id="KW-0472">Membrane</keyword>
<evidence type="ECO:0000313" key="4">
    <source>
        <dbReference type="EMBL" id="WGD41661.1"/>
    </source>
</evidence>
<keyword evidence="3" id="KW-1133">Transmembrane helix</keyword>
<reference evidence="4 5" key="1">
    <citation type="submission" date="2023-03" db="EMBL/GenBank/DDBJ databases">
        <authorList>
            <person name="Mo P."/>
        </authorList>
    </citation>
    <scope>NUCLEOTIDE SEQUENCE [LARGE SCALE GENOMIC DNA]</scope>
    <source>
        <strain evidence="4 5">HUAS 5</strain>
    </source>
</reference>
<evidence type="ECO:0000256" key="3">
    <source>
        <dbReference type="SAM" id="Phobius"/>
    </source>
</evidence>
<evidence type="ECO:0000313" key="5">
    <source>
        <dbReference type="Proteomes" id="UP001216440"/>
    </source>
</evidence>
<evidence type="ECO:0000256" key="2">
    <source>
        <dbReference type="SAM" id="MobiDB-lite"/>
    </source>
</evidence>
<dbReference type="Pfam" id="PF14362">
    <property type="entry name" value="DUF4407"/>
    <property type="match status" value="1"/>
</dbReference>
<feature type="transmembrane region" description="Helical" evidence="3">
    <location>
        <begin position="79"/>
        <end position="98"/>
    </location>
</feature>
<feature type="compositionally biased region" description="Low complexity" evidence="2">
    <location>
        <begin position="10"/>
        <end position="37"/>
    </location>
</feature>
<organism evidence="4 5">
    <name type="scientific">Streptomyces cathayae</name>
    <dbReference type="NCBI Taxonomy" id="3031124"/>
    <lineage>
        <taxon>Bacteria</taxon>
        <taxon>Bacillati</taxon>
        <taxon>Actinomycetota</taxon>
        <taxon>Actinomycetes</taxon>
        <taxon>Kitasatosporales</taxon>
        <taxon>Streptomycetaceae</taxon>
        <taxon>Streptomyces</taxon>
    </lineage>
</organism>
<accession>A0ABY8K424</accession>
<dbReference type="InterPro" id="IPR025519">
    <property type="entry name" value="DUF4407"/>
</dbReference>
<feature type="coiled-coil region" evidence="1">
    <location>
        <begin position="293"/>
        <end position="339"/>
    </location>
</feature>
<dbReference type="EMBL" id="CP121682">
    <property type="protein sequence ID" value="WGD41661.1"/>
    <property type="molecule type" value="Genomic_DNA"/>
</dbReference>
<dbReference type="RefSeq" id="WP_279334738.1">
    <property type="nucleotide sequence ID" value="NZ_CP121682.1"/>
</dbReference>
<evidence type="ECO:0000256" key="1">
    <source>
        <dbReference type="SAM" id="Coils"/>
    </source>
</evidence>
<proteinExistence type="predicted"/>
<keyword evidence="1" id="KW-0175">Coiled coil</keyword>